<dbReference type="Proteomes" id="UP000028549">
    <property type="component" value="Unassembled WGS sequence"/>
</dbReference>
<proteinExistence type="predicted"/>
<comment type="caution">
    <text evidence="2">The sequence shown here is derived from an EMBL/GenBank/DDBJ whole genome shotgun (WGS) entry which is preliminary data.</text>
</comment>
<keyword evidence="3" id="KW-1185">Reference proteome</keyword>
<dbReference type="AlphaFoldDB" id="A0A084GZZ5"/>
<keyword evidence="1" id="KW-0472">Membrane</keyword>
<organism evidence="2 3">
    <name type="scientific">Metabacillus indicus</name>
    <name type="common">Bacillus indicus</name>
    <dbReference type="NCBI Taxonomy" id="246786"/>
    <lineage>
        <taxon>Bacteria</taxon>
        <taxon>Bacillati</taxon>
        <taxon>Bacillota</taxon>
        <taxon>Bacilli</taxon>
        <taxon>Bacillales</taxon>
        <taxon>Bacillaceae</taxon>
        <taxon>Metabacillus</taxon>
    </lineage>
</organism>
<keyword evidence="1" id="KW-1133">Transmembrane helix</keyword>
<evidence type="ECO:0000256" key="1">
    <source>
        <dbReference type="SAM" id="Phobius"/>
    </source>
</evidence>
<protein>
    <submittedName>
        <fullName evidence="2">Uncharacterized protein</fullName>
    </submittedName>
</protein>
<sequence length="207" mass="24321">MLKQHIIFYTVIFLGCFLLGFFEAPIYLIGLLLTLSMGWYMYVQISPVLFSKDIRKSESYILKHQSNPMYQFYYAIANNLDDEAEEAMGKFQSKYKNSERRALIQTTYALYKHEPSEAKKYVHLIKSHVYRTYYEGLIAAESRKFKEAKDHADRLPEGWMKNSILAEMAEKQGKNSEAKERAAMAFEQTRGLQRYILYKNFETHLAS</sequence>
<gene>
    <name evidence="2" type="ORF">GS18_0208745</name>
</gene>
<reference evidence="2 3" key="1">
    <citation type="journal article" date="2005" name="Int. J. Syst. Evol. Microbiol.">
        <title>Bacillus cibi sp. nov., isolated from jeotgal, a traditional Korean fermented seafood.</title>
        <authorList>
            <person name="Yoon J.H."/>
            <person name="Lee C.H."/>
            <person name="Oh T.K."/>
        </authorList>
    </citation>
    <scope>NUCLEOTIDE SEQUENCE [LARGE SCALE GENOMIC DNA]</scope>
    <source>
        <strain evidence="2 3">DSM 16189</strain>
    </source>
</reference>
<name>A0A084GZZ5_METID</name>
<feature type="transmembrane region" description="Helical" evidence="1">
    <location>
        <begin position="6"/>
        <end position="33"/>
    </location>
</feature>
<keyword evidence="1" id="KW-0812">Transmembrane</keyword>
<dbReference type="EMBL" id="JNVC02000004">
    <property type="protein sequence ID" value="KEZ52907.1"/>
    <property type="molecule type" value="Genomic_DNA"/>
</dbReference>
<evidence type="ECO:0000313" key="2">
    <source>
        <dbReference type="EMBL" id="KEZ52907.1"/>
    </source>
</evidence>
<dbReference type="STRING" id="246786.GS18_0208745"/>
<accession>A0A084GZZ5</accession>
<evidence type="ECO:0000313" key="3">
    <source>
        <dbReference type="Proteomes" id="UP000028549"/>
    </source>
</evidence>
<dbReference type="PROSITE" id="PS51257">
    <property type="entry name" value="PROKAR_LIPOPROTEIN"/>
    <property type="match status" value="1"/>
</dbReference>